<dbReference type="GO" id="GO:0051082">
    <property type="term" value="F:unfolded protein binding"/>
    <property type="evidence" value="ECO:0007669"/>
    <property type="project" value="TreeGrafter"/>
</dbReference>
<evidence type="ECO:0000256" key="5">
    <source>
        <dbReference type="ARBA" id="ARBA00023186"/>
    </source>
</evidence>
<keyword evidence="10" id="KW-1185">Reference proteome</keyword>
<evidence type="ECO:0000313" key="10">
    <source>
        <dbReference type="Proteomes" id="UP000275078"/>
    </source>
</evidence>
<evidence type="ECO:0000256" key="7">
    <source>
        <dbReference type="RuleBase" id="RU004478"/>
    </source>
</evidence>
<dbReference type="GO" id="GO:0042803">
    <property type="term" value="F:protein homodimerization activity"/>
    <property type="evidence" value="ECO:0007669"/>
    <property type="project" value="InterPro"/>
</dbReference>
<dbReference type="PANTHER" id="PTHR21237">
    <property type="entry name" value="GRPE PROTEIN"/>
    <property type="match status" value="1"/>
</dbReference>
<feature type="region of interest" description="Disordered" evidence="8">
    <location>
        <begin position="45"/>
        <end position="72"/>
    </location>
</feature>
<evidence type="ECO:0000313" key="9">
    <source>
        <dbReference type="EMBL" id="RPA86221.1"/>
    </source>
</evidence>
<name>A0A3N4IPR3_ASCIM</name>
<evidence type="ECO:0000256" key="6">
    <source>
        <dbReference type="RuleBase" id="RU000640"/>
    </source>
</evidence>
<dbReference type="InterPro" id="IPR013805">
    <property type="entry name" value="GrpE_CC"/>
</dbReference>
<dbReference type="GO" id="GO:0030150">
    <property type="term" value="P:protein import into mitochondrial matrix"/>
    <property type="evidence" value="ECO:0007669"/>
    <property type="project" value="TreeGrafter"/>
</dbReference>
<keyword evidence="3" id="KW-0809">Transit peptide</keyword>
<dbReference type="HAMAP" id="MF_01151">
    <property type="entry name" value="GrpE"/>
    <property type="match status" value="1"/>
</dbReference>
<dbReference type="PRINTS" id="PR00773">
    <property type="entry name" value="GRPEPROTEIN"/>
</dbReference>
<evidence type="ECO:0000256" key="4">
    <source>
        <dbReference type="ARBA" id="ARBA00023128"/>
    </source>
</evidence>
<comment type="subcellular location">
    <subcellularLocation>
        <location evidence="1 6">Mitochondrion matrix</location>
    </subcellularLocation>
</comment>
<reference evidence="9 10" key="1">
    <citation type="journal article" date="2018" name="Nat. Ecol. Evol.">
        <title>Pezizomycetes genomes reveal the molecular basis of ectomycorrhizal truffle lifestyle.</title>
        <authorList>
            <person name="Murat C."/>
            <person name="Payen T."/>
            <person name="Noel B."/>
            <person name="Kuo A."/>
            <person name="Morin E."/>
            <person name="Chen J."/>
            <person name="Kohler A."/>
            <person name="Krizsan K."/>
            <person name="Balestrini R."/>
            <person name="Da Silva C."/>
            <person name="Montanini B."/>
            <person name="Hainaut M."/>
            <person name="Levati E."/>
            <person name="Barry K.W."/>
            <person name="Belfiori B."/>
            <person name="Cichocki N."/>
            <person name="Clum A."/>
            <person name="Dockter R.B."/>
            <person name="Fauchery L."/>
            <person name="Guy J."/>
            <person name="Iotti M."/>
            <person name="Le Tacon F."/>
            <person name="Lindquist E.A."/>
            <person name="Lipzen A."/>
            <person name="Malagnac F."/>
            <person name="Mello A."/>
            <person name="Molinier V."/>
            <person name="Miyauchi S."/>
            <person name="Poulain J."/>
            <person name="Riccioni C."/>
            <person name="Rubini A."/>
            <person name="Sitrit Y."/>
            <person name="Splivallo R."/>
            <person name="Traeger S."/>
            <person name="Wang M."/>
            <person name="Zifcakova L."/>
            <person name="Wipf D."/>
            <person name="Zambonelli A."/>
            <person name="Paolocci F."/>
            <person name="Nowrousian M."/>
            <person name="Ottonello S."/>
            <person name="Baldrian P."/>
            <person name="Spatafora J.W."/>
            <person name="Henrissat B."/>
            <person name="Nagy L.G."/>
            <person name="Aury J.M."/>
            <person name="Wincker P."/>
            <person name="Grigoriev I.V."/>
            <person name="Bonfante P."/>
            <person name="Martin F.M."/>
        </authorList>
    </citation>
    <scope>NUCLEOTIDE SEQUENCE [LARGE SCALE GENOMIC DNA]</scope>
    <source>
        <strain evidence="9 10">RN42</strain>
    </source>
</reference>
<dbReference type="SUPFAM" id="SSF51064">
    <property type="entry name" value="Head domain of nucleotide exchange factor GrpE"/>
    <property type="match status" value="1"/>
</dbReference>
<dbReference type="SUPFAM" id="SSF58014">
    <property type="entry name" value="Coiled-coil domain of nucleotide exchange factor GrpE"/>
    <property type="match status" value="1"/>
</dbReference>
<dbReference type="FunFam" id="3.90.20.20:FF:000011">
    <property type="entry name" value="GrpE protein homolog"/>
    <property type="match status" value="1"/>
</dbReference>
<comment type="similarity">
    <text evidence="2 7">Belongs to the GrpE family.</text>
</comment>
<keyword evidence="4 6" id="KW-0496">Mitochondrion</keyword>
<dbReference type="Gene3D" id="2.30.22.10">
    <property type="entry name" value="Head domain of nucleotide exchange factor GrpE"/>
    <property type="match status" value="1"/>
</dbReference>
<dbReference type="GO" id="GO:0006457">
    <property type="term" value="P:protein folding"/>
    <property type="evidence" value="ECO:0007669"/>
    <property type="project" value="InterPro"/>
</dbReference>
<dbReference type="Pfam" id="PF01025">
    <property type="entry name" value="GrpE"/>
    <property type="match status" value="1"/>
</dbReference>
<evidence type="ECO:0000256" key="2">
    <source>
        <dbReference type="ARBA" id="ARBA00009054"/>
    </source>
</evidence>
<gene>
    <name evidence="9" type="ORF">BJ508DRAFT_148103</name>
</gene>
<dbReference type="FunFam" id="2.30.22.10:FF:000002">
    <property type="entry name" value="GrpE protein homolog"/>
    <property type="match status" value="1"/>
</dbReference>
<dbReference type="Proteomes" id="UP000275078">
    <property type="component" value="Unassembled WGS sequence"/>
</dbReference>
<dbReference type="STRING" id="1160509.A0A3N4IPR3"/>
<evidence type="ECO:0000256" key="3">
    <source>
        <dbReference type="ARBA" id="ARBA00022946"/>
    </source>
</evidence>
<protein>
    <recommendedName>
        <fullName evidence="6">GrpE protein homolog</fullName>
    </recommendedName>
</protein>
<comment type="function">
    <text evidence="6">Essential component of the PAM complex, a complex required for the translocation of transit peptide-containing proteins from the inner membrane into the mitochondrial matrix in an ATP-dependent manner.</text>
</comment>
<dbReference type="AlphaFoldDB" id="A0A3N4IPR3"/>
<dbReference type="InterPro" id="IPR000740">
    <property type="entry name" value="GrpE"/>
</dbReference>
<organism evidence="9 10">
    <name type="scientific">Ascobolus immersus RN42</name>
    <dbReference type="NCBI Taxonomy" id="1160509"/>
    <lineage>
        <taxon>Eukaryota</taxon>
        <taxon>Fungi</taxon>
        <taxon>Dikarya</taxon>
        <taxon>Ascomycota</taxon>
        <taxon>Pezizomycotina</taxon>
        <taxon>Pezizomycetes</taxon>
        <taxon>Pezizales</taxon>
        <taxon>Ascobolaceae</taxon>
        <taxon>Ascobolus</taxon>
    </lineage>
</organism>
<dbReference type="InterPro" id="IPR009012">
    <property type="entry name" value="GrpE_head"/>
</dbReference>
<sequence>MFRHAVVSTVARTAASQQLRSLAIPAARIAVTAAVRQSIRTPRFYSSEAAPKEEPKKEEAPKAEAENNASSEIQKQVEELKTQLEAKTKEAADFKDKFLRSVADFRNLQERTAREVKNAKDFAIQKFAKDLVESVDNFERALSMVPAEMRDPAKNKEVADLYDGMKMTEDILLKTLKRHGLEKFDPMGELFDPNKHEATFHVHMPDKKPNEVFHVQQKGFMLNGRVLRAAQVGVAKGEQ</sequence>
<proteinExistence type="inferred from homology"/>
<accession>A0A3N4IPR3</accession>
<dbReference type="CDD" id="cd00446">
    <property type="entry name" value="GrpE"/>
    <property type="match status" value="1"/>
</dbReference>
<keyword evidence="5 6" id="KW-0143">Chaperone</keyword>
<evidence type="ECO:0000256" key="1">
    <source>
        <dbReference type="ARBA" id="ARBA00004305"/>
    </source>
</evidence>
<dbReference type="Gene3D" id="3.90.20.20">
    <property type="match status" value="1"/>
</dbReference>
<dbReference type="GO" id="GO:0051087">
    <property type="term" value="F:protein-folding chaperone binding"/>
    <property type="evidence" value="ECO:0007669"/>
    <property type="project" value="InterPro"/>
</dbReference>
<evidence type="ECO:0000256" key="8">
    <source>
        <dbReference type="SAM" id="MobiDB-lite"/>
    </source>
</evidence>
<dbReference type="OrthoDB" id="201635at2759"/>
<dbReference type="GO" id="GO:0001405">
    <property type="term" value="C:PAM complex, Tim23 associated import motor"/>
    <property type="evidence" value="ECO:0007669"/>
    <property type="project" value="TreeGrafter"/>
</dbReference>
<dbReference type="EMBL" id="ML119650">
    <property type="protein sequence ID" value="RPA86221.1"/>
    <property type="molecule type" value="Genomic_DNA"/>
</dbReference>
<dbReference type="GO" id="GO:0000774">
    <property type="term" value="F:adenyl-nucleotide exchange factor activity"/>
    <property type="evidence" value="ECO:0007669"/>
    <property type="project" value="InterPro"/>
</dbReference>
<dbReference type="PANTHER" id="PTHR21237:SF23">
    <property type="entry name" value="GRPE PROTEIN HOMOLOG, MITOCHONDRIAL"/>
    <property type="match status" value="1"/>
</dbReference>
<feature type="compositionally biased region" description="Basic and acidic residues" evidence="8">
    <location>
        <begin position="50"/>
        <end position="65"/>
    </location>
</feature>
<dbReference type="PROSITE" id="PS01071">
    <property type="entry name" value="GRPE"/>
    <property type="match status" value="1"/>
</dbReference>